<keyword evidence="1" id="KW-0812">Transmembrane</keyword>
<feature type="transmembrane region" description="Helical" evidence="1">
    <location>
        <begin position="102"/>
        <end position="127"/>
    </location>
</feature>
<keyword evidence="1" id="KW-0472">Membrane</keyword>
<organism evidence="2 3">
    <name type="scientific">Cnuella takakiae</name>
    <dbReference type="NCBI Taxonomy" id="1302690"/>
    <lineage>
        <taxon>Bacteria</taxon>
        <taxon>Pseudomonadati</taxon>
        <taxon>Bacteroidota</taxon>
        <taxon>Chitinophagia</taxon>
        <taxon>Chitinophagales</taxon>
        <taxon>Chitinophagaceae</taxon>
        <taxon>Cnuella</taxon>
    </lineage>
</organism>
<evidence type="ECO:0000256" key="1">
    <source>
        <dbReference type="SAM" id="Phobius"/>
    </source>
</evidence>
<feature type="transmembrane region" description="Helical" evidence="1">
    <location>
        <begin position="62"/>
        <end position="81"/>
    </location>
</feature>
<accession>A0A1M4SZ80</accession>
<evidence type="ECO:0000313" key="3">
    <source>
        <dbReference type="Proteomes" id="UP000184368"/>
    </source>
</evidence>
<reference evidence="2 3" key="1">
    <citation type="submission" date="2016-11" db="EMBL/GenBank/DDBJ databases">
        <authorList>
            <person name="Jaros S."/>
            <person name="Januszkiewicz K."/>
            <person name="Wedrychowicz H."/>
        </authorList>
    </citation>
    <scope>NUCLEOTIDE SEQUENCE [LARGE SCALE GENOMIC DNA]</scope>
    <source>
        <strain evidence="2 3">DSM 26897</strain>
    </source>
</reference>
<dbReference type="EMBL" id="FQUO01000001">
    <property type="protein sequence ID" value="SHE37347.1"/>
    <property type="molecule type" value="Genomic_DNA"/>
</dbReference>
<dbReference type="AlphaFoldDB" id="A0A1M4SZ80"/>
<keyword evidence="3" id="KW-1185">Reference proteome</keyword>
<name>A0A1M4SZ80_9BACT</name>
<keyword evidence="1" id="KW-1133">Transmembrane helix</keyword>
<gene>
    <name evidence="2" type="ORF">SAMN05444008_101280</name>
</gene>
<protein>
    <submittedName>
        <fullName evidence="2">Uncharacterized protein</fullName>
    </submittedName>
</protein>
<feature type="transmembrane region" description="Helical" evidence="1">
    <location>
        <begin position="30"/>
        <end position="50"/>
    </location>
</feature>
<dbReference type="RefSeq" id="WP_073039272.1">
    <property type="nucleotide sequence ID" value="NZ_FQUO01000001.1"/>
</dbReference>
<sequence>MKRALHYFYYKLYYFGVAISDDVLNEWKPLVTILTLEILILAQFLCWYSLLTKRIVDVSNPFLTFLPIVALLGIGNYRFFLHANKWKQFRGSFRQFDNGKKGVGSIKVALVILAIVAGVIISFYNFAQIDWKRYR</sequence>
<dbReference type="Proteomes" id="UP000184368">
    <property type="component" value="Unassembled WGS sequence"/>
</dbReference>
<evidence type="ECO:0000313" key="2">
    <source>
        <dbReference type="EMBL" id="SHE37347.1"/>
    </source>
</evidence>
<proteinExistence type="predicted"/>